<dbReference type="Proteomes" id="UP000008810">
    <property type="component" value="Chromosome 2"/>
</dbReference>
<feature type="region of interest" description="Disordered" evidence="4">
    <location>
        <begin position="233"/>
        <end position="261"/>
    </location>
</feature>
<reference evidence="5" key="2">
    <citation type="submission" date="2017-06" db="EMBL/GenBank/DDBJ databases">
        <title>WGS assembly of Brachypodium distachyon.</title>
        <authorList>
            <consortium name="The International Brachypodium Initiative"/>
            <person name="Lucas S."/>
            <person name="Harmon-Smith M."/>
            <person name="Lail K."/>
            <person name="Tice H."/>
            <person name="Grimwood J."/>
            <person name="Bruce D."/>
            <person name="Barry K."/>
            <person name="Shu S."/>
            <person name="Lindquist E."/>
            <person name="Wang M."/>
            <person name="Pitluck S."/>
            <person name="Vogel J.P."/>
            <person name="Garvin D.F."/>
            <person name="Mockler T.C."/>
            <person name="Schmutz J."/>
            <person name="Rokhsar D."/>
            <person name="Bevan M.W."/>
        </authorList>
    </citation>
    <scope>NUCLEOTIDE SEQUENCE</scope>
    <source>
        <strain evidence="5">Bd21</strain>
    </source>
</reference>
<evidence type="ECO:0000313" key="6">
    <source>
        <dbReference type="EnsemblPlants" id="KQK03567"/>
    </source>
</evidence>
<evidence type="ECO:0000256" key="2">
    <source>
        <dbReference type="ARBA" id="ARBA00022737"/>
    </source>
</evidence>
<evidence type="ECO:0000256" key="1">
    <source>
        <dbReference type="ARBA" id="ARBA00005949"/>
    </source>
</evidence>
<dbReference type="STRING" id="15368.A0A0Q3FVZ9"/>
<organism evidence="5">
    <name type="scientific">Brachypodium distachyon</name>
    <name type="common">Purple false brome</name>
    <name type="synonym">Trachynia distachya</name>
    <dbReference type="NCBI Taxonomy" id="15368"/>
    <lineage>
        <taxon>Eukaryota</taxon>
        <taxon>Viridiplantae</taxon>
        <taxon>Streptophyta</taxon>
        <taxon>Embryophyta</taxon>
        <taxon>Tracheophyta</taxon>
        <taxon>Spermatophyta</taxon>
        <taxon>Magnoliopsida</taxon>
        <taxon>Liliopsida</taxon>
        <taxon>Poales</taxon>
        <taxon>Poaceae</taxon>
        <taxon>BOP clade</taxon>
        <taxon>Pooideae</taxon>
        <taxon>Stipodae</taxon>
        <taxon>Brachypodieae</taxon>
        <taxon>Brachypodium</taxon>
    </lineage>
</organism>
<dbReference type="InterPro" id="IPR051573">
    <property type="entry name" value="Ankyrin-SOCS_box_domain"/>
</dbReference>
<dbReference type="EnsemblPlants" id="KQK03567">
    <property type="protein sequence ID" value="KQK03567"/>
    <property type="gene ID" value="BRADI_2g08634v3"/>
</dbReference>
<comment type="similarity">
    <text evidence="1">Belongs to the ankyrin SOCS box (ASB) family.</text>
</comment>
<dbReference type="PANTHER" id="PTHR24136">
    <property type="entry name" value="SOWAH (DROSOPHILA) HOMOLOG"/>
    <property type="match status" value="1"/>
</dbReference>
<keyword evidence="2" id="KW-0677">Repeat</keyword>
<evidence type="ECO:0000256" key="4">
    <source>
        <dbReference type="SAM" id="MobiDB-lite"/>
    </source>
</evidence>
<dbReference type="ExpressionAtlas" id="A0A0Q3FVZ9">
    <property type="expression patterns" value="baseline and differential"/>
</dbReference>
<keyword evidence="7" id="KW-1185">Reference proteome</keyword>
<evidence type="ECO:0000313" key="7">
    <source>
        <dbReference type="Proteomes" id="UP000008810"/>
    </source>
</evidence>
<dbReference type="PANTHER" id="PTHR24136:SF37">
    <property type="entry name" value="OS01G0942900 PROTEIN"/>
    <property type="match status" value="1"/>
</dbReference>
<dbReference type="AlphaFoldDB" id="A0A0Q3FVZ9"/>
<reference evidence="5 6" key="1">
    <citation type="journal article" date="2010" name="Nature">
        <title>Genome sequencing and analysis of the model grass Brachypodium distachyon.</title>
        <authorList>
            <consortium name="International Brachypodium Initiative"/>
        </authorList>
    </citation>
    <scope>NUCLEOTIDE SEQUENCE [LARGE SCALE GENOMIC DNA]</scope>
    <source>
        <strain evidence="5 6">Bd21</strain>
    </source>
</reference>
<dbReference type="Gramene" id="KQK03567">
    <property type="protein sequence ID" value="KQK03567"/>
    <property type="gene ID" value="BRADI_2g08634v3"/>
</dbReference>
<evidence type="ECO:0000256" key="3">
    <source>
        <dbReference type="ARBA" id="ARBA00023043"/>
    </source>
</evidence>
<keyword evidence="3" id="KW-0040">ANK repeat</keyword>
<feature type="compositionally biased region" description="Polar residues" evidence="4">
    <location>
        <begin position="239"/>
        <end position="252"/>
    </location>
</feature>
<reference evidence="6" key="3">
    <citation type="submission" date="2018-08" db="UniProtKB">
        <authorList>
            <consortium name="EnsemblPlants"/>
        </authorList>
    </citation>
    <scope>IDENTIFICATION</scope>
    <source>
        <strain evidence="6">cv. Bd21</strain>
    </source>
</reference>
<name>A0A0Q3FVZ9_BRADI</name>
<protein>
    <submittedName>
        <fullName evidence="5 6">Uncharacterized protein</fullName>
    </submittedName>
</protein>
<sequence>MKIFLDTTRLLAEKTNNLLPELWKYIEDGKLVESTVLLLAAQEQIRRGSSSKINGSSKKNGFDIINKCIVRLSFALKLEKGSHGMAQELLEERKALIDSAWLLVDVISHAGEDLSAYIQAHSEVPHVEVFQHVSSILKEYGFCPTGHSMDTFKLRPYDCRNSDGASCKGLVDANMADMRTANLDAAEKKAVRKIIGGGWDPTYARRDFFPYWRSVLQARFPVKIYPAYANEDPKRKPISNGSTPIPNHTRGSVQGIVPPRSNNQPRRCFITAATGALRLLKVLK</sequence>
<dbReference type="OrthoDB" id="673776at2759"/>
<evidence type="ECO:0000313" key="5">
    <source>
        <dbReference type="EMBL" id="KQK03567.1"/>
    </source>
</evidence>
<accession>A0A0Q3FVZ9</accession>
<dbReference type="EMBL" id="CM000881">
    <property type="protein sequence ID" value="KQK03567.1"/>
    <property type="molecule type" value="Genomic_DNA"/>
</dbReference>
<dbReference type="InParanoid" id="A0A0Q3FVZ9"/>
<proteinExistence type="inferred from homology"/>
<gene>
    <name evidence="5" type="ORF">BRADI_2g08634v3</name>
</gene>